<evidence type="ECO:0000313" key="2">
    <source>
        <dbReference type="Proteomes" id="UP000295600"/>
    </source>
</evidence>
<dbReference type="AlphaFoldDB" id="A0A4R2LLG2"/>
<proteinExistence type="predicted"/>
<gene>
    <name evidence="1" type="ORF">EV202_11114</name>
</gene>
<sequence>MPVKYLYISCRFPRIYEVLNVAYTRPHTSHIRDYTRRIYETTHVAYTRLGTTD</sequence>
<dbReference type="EMBL" id="SLXB01000011">
    <property type="protein sequence ID" value="TCO92030.1"/>
    <property type="molecule type" value="Genomic_DNA"/>
</dbReference>
<dbReference type="Proteomes" id="UP000295600">
    <property type="component" value="Unassembled WGS sequence"/>
</dbReference>
<accession>A0A4R2LLG2</accession>
<organism evidence="1 2">
    <name type="scientific">Prevotella heparinolytica</name>
    <dbReference type="NCBI Taxonomy" id="28113"/>
    <lineage>
        <taxon>Bacteria</taxon>
        <taxon>Pseudomonadati</taxon>
        <taxon>Bacteroidota</taxon>
        <taxon>Bacteroidia</taxon>
        <taxon>Bacteroidales</taxon>
        <taxon>Bacteroidaceae</taxon>
        <taxon>Bacteroides</taxon>
    </lineage>
</organism>
<protein>
    <submittedName>
        <fullName evidence="1">Uncharacterized protein</fullName>
    </submittedName>
</protein>
<reference evidence="1 2" key="1">
    <citation type="submission" date="2019-03" db="EMBL/GenBank/DDBJ databases">
        <title>Genomic Encyclopedia of Type Strains, Phase IV (KMG-IV): sequencing the most valuable type-strain genomes for metagenomic binning, comparative biology and taxonomic classification.</title>
        <authorList>
            <person name="Goeker M."/>
        </authorList>
    </citation>
    <scope>NUCLEOTIDE SEQUENCE [LARGE SCALE GENOMIC DNA]</scope>
    <source>
        <strain evidence="1 2">DSM 23917</strain>
    </source>
</reference>
<evidence type="ECO:0000313" key="1">
    <source>
        <dbReference type="EMBL" id="TCO92030.1"/>
    </source>
</evidence>
<comment type="caution">
    <text evidence="1">The sequence shown here is derived from an EMBL/GenBank/DDBJ whole genome shotgun (WGS) entry which is preliminary data.</text>
</comment>
<name>A0A4R2LLG2_9BACE</name>